<dbReference type="Proteomes" id="UP000282613">
    <property type="component" value="Unassembled WGS sequence"/>
</dbReference>
<keyword evidence="3" id="KW-1185">Reference proteome</keyword>
<reference evidence="2 3" key="2">
    <citation type="submission" date="2018-11" db="EMBL/GenBank/DDBJ databases">
        <authorList>
            <consortium name="Pathogen Informatics"/>
        </authorList>
    </citation>
    <scope>NUCLEOTIDE SEQUENCE [LARGE SCALE GENOMIC DNA]</scope>
</reference>
<gene>
    <name evidence="2" type="ORF">TASK_LOCUS1659</name>
</gene>
<protein>
    <submittedName>
        <fullName evidence="2 4">Uncharacterized protein</fullName>
    </submittedName>
</protein>
<organism evidence="4">
    <name type="scientific">Taenia asiatica</name>
    <name type="common">Asian tapeworm</name>
    <dbReference type="NCBI Taxonomy" id="60517"/>
    <lineage>
        <taxon>Eukaryota</taxon>
        <taxon>Metazoa</taxon>
        <taxon>Spiralia</taxon>
        <taxon>Lophotrochozoa</taxon>
        <taxon>Platyhelminthes</taxon>
        <taxon>Cestoda</taxon>
        <taxon>Eucestoda</taxon>
        <taxon>Cyclophyllidea</taxon>
        <taxon>Taeniidae</taxon>
        <taxon>Taenia</taxon>
    </lineage>
</organism>
<dbReference type="AlphaFoldDB" id="A0A0R3VW64"/>
<reference evidence="4" key="1">
    <citation type="submission" date="2017-02" db="UniProtKB">
        <authorList>
            <consortium name="WormBaseParasite"/>
        </authorList>
    </citation>
    <scope>IDENTIFICATION</scope>
</reference>
<evidence type="ECO:0000313" key="2">
    <source>
        <dbReference type="EMBL" id="VDK23430.1"/>
    </source>
</evidence>
<keyword evidence="1" id="KW-0732">Signal</keyword>
<feature type="chain" id="PRO_5043132422" evidence="1">
    <location>
        <begin position="22"/>
        <end position="100"/>
    </location>
</feature>
<name>A0A0R3VW64_TAEAS</name>
<proteinExistence type="predicted"/>
<evidence type="ECO:0000313" key="4">
    <source>
        <dbReference type="WBParaSite" id="TASK_0000165801-mRNA-1"/>
    </source>
</evidence>
<feature type="signal peptide" evidence="1">
    <location>
        <begin position="1"/>
        <end position="21"/>
    </location>
</feature>
<evidence type="ECO:0000256" key="1">
    <source>
        <dbReference type="SAM" id="SignalP"/>
    </source>
</evidence>
<accession>A0A0R3VW64</accession>
<dbReference type="WBParaSite" id="TASK_0000165801-mRNA-1">
    <property type="protein sequence ID" value="TASK_0000165801-mRNA-1"/>
    <property type="gene ID" value="TASK_0000165801"/>
</dbReference>
<evidence type="ECO:0000313" key="3">
    <source>
        <dbReference type="Proteomes" id="UP000282613"/>
    </source>
</evidence>
<dbReference type="EMBL" id="UYRS01000502">
    <property type="protein sequence ID" value="VDK23430.1"/>
    <property type="molecule type" value="Genomic_DNA"/>
</dbReference>
<dbReference type="OrthoDB" id="6271423at2759"/>
<sequence length="100" mass="11674">MYWRTVAIFLVTLLTVGASLSVSEAETFKRFQDCIKRCSLHNAECNEQIRHLWVDYYANKRQITRHLKRCCLRNEYKKDAHPSDSFGACARIECGAMLWG</sequence>